<dbReference type="EMBL" id="KN880672">
    <property type="protein sequence ID" value="KIY63791.1"/>
    <property type="molecule type" value="Genomic_DNA"/>
</dbReference>
<evidence type="ECO:0000313" key="2">
    <source>
        <dbReference type="EMBL" id="KIY63791.1"/>
    </source>
</evidence>
<feature type="compositionally biased region" description="Polar residues" evidence="1">
    <location>
        <begin position="14"/>
        <end position="25"/>
    </location>
</feature>
<sequence>MAGHDWATGAEHTPTASNYPVTSEVNYGDWLPHPVNAKLESPQLGSTPSTPAEGGSSSSHNAGSNADDEEYADPLAKKRAKNAEAARKTARLKKERQNKLEEQVNFLQRQVEGLHGKRDELQQQRDMLMERAGAAYRGGNVGRR</sequence>
<gene>
    <name evidence="2" type="ORF">CYLTODRAFT_493614</name>
</gene>
<dbReference type="Proteomes" id="UP000054007">
    <property type="component" value="Unassembled WGS sequence"/>
</dbReference>
<evidence type="ECO:0008006" key="4">
    <source>
        <dbReference type="Google" id="ProtNLM"/>
    </source>
</evidence>
<protein>
    <recommendedName>
        <fullName evidence="4">BZIP domain-containing protein</fullName>
    </recommendedName>
</protein>
<feature type="region of interest" description="Disordered" evidence="1">
    <location>
        <begin position="1"/>
        <end position="102"/>
    </location>
</feature>
<organism evidence="2 3">
    <name type="scientific">Cylindrobasidium torrendii FP15055 ss-10</name>
    <dbReference type="NCBI Taxonomy" id="1314674"/>
    <lineage>
        <taxon>Eukaryota</taxon>
        <taxon>Fungi</taxon>
        <taxon>Dikarya</taxon>
        <taxon>Basidiomycota</taxon>
        <taxon>Agaricomycotina</taxon>
        <taxon>Agaricomycetes</taxon>
        <taxon>Agaricomycetidae</taxon>
        <taxon>Agaricales</taxon>
        <taxon>Marasmiineae</taxon>
        <taxon>Physalacriaceae</taxon>
        <taxon>Cylindrobasidium</taxon>
    </lineage>
</organism>
<reference evidence="2 3" key="1">
    <citation type="journal article" date="2015" name="Fungal Genet. Biol.">
        <title>Evolution of novel wood decay mechanisms in Agaricales revealed by the genome sequences of Fistulina hepatica and Cylindrobasidium torrendii.</title>
        <authorList>
            <person name="Floudas D."/>
            <person name="Held B.W."/>
            <person name="Riley R."/>
            <person name="Nagy L.G."/>
            <person name="Koehler G."/>
            <person name="Ransdell A.S."/>
            <person name="Younus H."/>
            <person name="Chow J."/>
            <person name="Chiniquy J."/>
            <person name="Lipzen A."/>
            <person name="Tritt A."/>
            <person name="Sun H."/>
            <person name="Haridas S."/>
            <person name="LaButti K."/>
            <person name="Ohm R.A."/>
            <person name="Kues U."/>
            <person name="Blanchette R.A."/>
            <person name="Grigoriev I.V."/>
            <person name="Minto R.E."/>
            <person name="Hibbett D.S."/>
        </authorList>
    </citation>
    <scope>NUCLEOTIDE SEQUENCE [LARGE SCALE GENOMIC DNA]</scope>
    <source>
        <strain evidence="2 3">FP15055 ss-10</strain>
    </source>
</reference>
<proteinExistence type="predicted"/>
<keyword evidence="3" id="KW-1185">Reference proteome</keyword>
<name>A0A0D7B2P4_9AGAR</name>
<dbReference type="InterPro" id="IPR046347">
    <property type="entry name" value="bZIP_sf"/>
</dbReference>
<dbReference type="SUPFAM" id="SSF57959">
    <property type="entry name" value="Leucine zipper domain"/>
    <property type="match status" value="1"/>
</dbReference>
<evidence type="ECO:0000313" key="3">
    <source>
        <dbReference type="Proteomes" id="UP000054007"/>
    </source>
</evidence>
<accession>A0A0D7B2P4</accession>
<evidence type="ECO:0000256" key="1">
    <source>
        <dbReference type="SAM" id="MobiDB-lite"/>
    </source>
</evidence>
<feature type="compositionally biased region" description="Low complexity" evidence="1">
    <location>
        <begin position="54"/>
        <end position="65"/>
    </location>
</feature>
<dbReference type="AlphaFoldDB" id="A0A0D7B2P4"/>
<dbReference type="Gene3D" id="3.30.160.60">
    <property type="entry name" value="Classic Zinc Finger"/>
    <property type="match status" value="1"/>
</dbReference>
<dbReference type="GO" id="GO:0003700">
    <property type="term" value="F:DNA-binding transcription factor activity"/>
    <property type="evidence" value="ECO:0007669"/>
    <property type="project" value="InterPro"/>
</dbReference>